<keyword evidence="2" id="KW-1185">Reference proteome</keyword>
<dbReference type="AlphaFoldDB" id="A0A6G0U7Y6"/>
<reference evidence="1 2" key="1">
    <citation type="submission" date="2019-08" db="EMBL/GenBank/DDBJ databases">
        <title>The genome of the soybean aphid Biotype 1, its phylome, world population structure and adaptation to the North American continent.</title>
        <authorList>
            <person name="Giordano R."/>
            <person name="Donthu R.K."/>
            <person name="Hernandez A.G."/>
            <person name="Wright C.L."/>
            <person name="Zimin A.V."/>
        </authorList>
    </citation>
    <scope>NUCLEOTIDE SEQUENCE [LARGE SCALE GENOMIC DNA]</scope>
    <source>
        <tissue evidence="1">Whole aphids</tissue>
    </source>
</reference>
<evidence type="ECO:0000313" key="2">
    <source>
        <dbReference type="Proteomes" id="UP000475862"/>
    </source>
</evidence>
<gene>
    <name evidence="1" type="ORF">AGLY_000606</name>
</gene>
<evidence type="ECO:0000313" key="1">
    <source>
        <dbReference type="EMBL" id="KAE9545063.1"/>
    </source>
</evidence>
<accession>A0A6G0U7Y6</accession>
<dbReference type="Proteomes" id="UP000475862">
    <property type="component" value="Unassembled WGS sequence"/>
</dbReference>
<comment type="caution">
    <text evidence="1">The sequence shown here is derived from an EMBL/GenBank/DDBJ whole genome shotgun (WGS) entry which is preliminary data.</text>
</comment>
<dbReference type="EMBL" id="VYZN01000001">
    <property type="protein sequence ID" value="KAE9545063.1"/>
    <property type="molecule type" value="Genomic_DNA"/>
</dbReference>
<sequence>MQNRSIPFSGTMTTKTTISPQPLLFSFAIGMVSKSNKATLRITFYDQELGRTTKVVVNRSFYNRFYFAIFKIRVINDLLENLKFPIFPICTRAYVLFRQVYYILINQTLIVHKFHTISLKHTDYGNELCAARENMAVEFTYVYYAIKYAPITSMDVGTSFSSKNILSDNRVSFTRYCKSKEIHGRFIISNVFFSDLVYTVYPSQVHNILSHVEFIGQNSESILAISAIKNMNCHSSFMQVDNCRIYNYNITYYLVKVKTVLNRLNEYFTIFYCISIFALFIRLTEKSYCCILKEMKLEILSLI</sequence>
<proteinExistence type="predicted"/>
<name>A0A6G0U7Y6_APHGL</name>
<protein>
    <submittedName>
        <fullName evidence="1">Uncharacterized protein</fullName>
    </submittedName>
</protein>
<organism evidence="1 2">
    <name type="scientific">Aphis glycines</name>
    <name type="common">Soybean aphid</name>
    <dbReference type="NCBI Taxonomy" id="307491"/>
    <lineage>
        <taxon>Eukaryota</taxon>
        <taxon>Metazoa</taxon>
        <taxon>Ecdysozoa</taxon>
        <taxon>Arthropoda</taxon>
        <taxon>Hexapoda</taxon>
        <taxon>Insecta</taxon>
        <taxon>Pterygota</taxon>
        <taxon>Neoptera</taxon>
        <taxon>Paraneoptera</taxon>
        <taxon>Hemiptera</taxon>
        <taxon>Sternorrhyncha</taxon>
        <taxon>Aphidomorpha</taxon>
        <taxon>Aphidoidea</taxon>
        <taxon>Aphididae</taxon>
        <taxon>Aphidini</taxon>
        <taxon>Aphis</taxon>
        <taxon>Aphis</taxon>
    </lineage>
</organism>